<dbReference type="RefSeq" id="WP_236117479.1">
    <property type="nucleotide sequence ID" value="NZ_JAKGSI010000001.1"/>
</dbReference>
<protein>
    <submittedName>
        <fullName evidence="9">Iron chelate uptake ABC transporter family permease subunit</fullName>
    </submittedName>
</protein>
<feature type="transmembrane region" description="Helical" evidence="8">
    <location>
        <begin position="296"/>
        <end position="317"/>
    </location>
</feature>
<evidence type="ECO:0000256" key="1">
    <source>
        <dbReference type="ARBA" id="ARBA00004651"/>
    </source>
</evidence>
<evidence type="ECO:0000256" key="5">
    <source>
        <dbReference type="ARBA" id="ARBA00022692"/>
    </source>
</evidence>
<comment type="similarity">
    <text evidence="2">Belongs to the binding-protein-dependent transport system permease family. FecCD subfamily.</text>
</comment>
<dbReference type="EMBL" id="JAKGSI010000001">
    <property type="protein sequence ID" value="MCF4005668.1"/>
    <property type="molecule type" value="Genomic_DNA"/>
</dbReference>
<dbReference type="GO" id="GO:0022857">
    <property type="term" value="F:transmembrane transporter activity"/>
    <property type="evidence" value="ECO:0007669"/>
    <property type="project" value="InterPro"/>
</dbReference>
<accession>A0A9X1QQ28</accession>
<dbReference type="GO" id="GO:0033214">
    <property type="term" value="P:siderophore-iron import into cell"/>
    <property type="evidence" value="ECO:0007669"/>
    <property type="project" value="TreeGrafter"/>
</dbReference>
<dbReference type="Gene3D" id="1.10.3470.10">
    <property type="entry name" value="ABC transporter involved in vitamin B12 uptake, BtuC"/>
    <property type="match status" value="1"/>
</dbReference>
<keyword evidence="4" id="KW-1003">Cell membrane</keyword>
<keyword evidence="6 8" id="KW-1133">Transmembrane helix</keyword>
<evidence type="ECO:0000313" key="9">
    <source>
        <dbReference type="EMBL" id="MCF4005668.1"/>
    </source>
</evidence>
<dbReference type="InterPro" id="IPR037294">
    <property type="entry name" value="ABC_BtuC-like"/>
</dbReference>
<sequence>MSSLVGVSRVAPGYLVLRTRFFSARVHGRRLLLLLSALLLALAVAGLSLCFGDVRIPPAAVWHTIIAGGPHARVVLGWRFPVSLAALVFGALLALGGAIVQSLTKNPLGSPDIIGFDAGSYTGVVLTILVLGHETLAWTAPAALLGGLLTALLVYVLSYRRGVAGFRLIIVGIGVSAILGSINAYVITRAHVDDAMLVGFWAAGSITRVTWQSLMPALIAAAALCVVLVPLSRWLVALEIGDDAAATHGVPVGVARLALMVLGVATSAIVTASAGPIGFIALAAPQVARRVFRTPGVSLVGSAIVGAGLLSGAHLLSLLTSQLYRAVPVGIMTMIIGGVYLLVLLIRQSRKGVSQ</sequence>
<feature type="transmembrane region" description="Helical" evidence="8">
    <location>
        <begin position="257"/>
        <end position="284"/>
    </location>
</feature>
<dbReference type="PANTHER" id="PTHR30472:SF24">
    <property type="entry name" value="FERRIC ENTEROBACTIN TRANSPORT SYSTEM PERMEASE PROTEIN FEPG"/>
    <property type="match status" value="1"/>
</dbReference>
<dbReference type="Proteomes" id="UP001139336">
    <property type="component" value="Unassembled WGS sequence"/>
</dbReference>
<keyword evidence="7 8" id="KW-0472">Membrane</keyword>
<evidence type="ECO:0000313" key="10">
    <source>
        <dbReference type="Proteomes" id="UP001139336"/>
    </source>
</evidence>
<reference evidence="9" key="1">
    <citation type="submission" date="2022-01" db="EMBL/GenBank/DDBJ databases">
        <title>Corynebacterium sp. nov isolated from isolated from the feces of the greater white-fronted geese (Anser albifrons) at Poyang Lake, PR China.</title>
        <authorList>
            <person name="Liu Q."/>
        </authorList>
    </citation>
    <scope>NUCLEOTIDE SEQUENCE</scope>
    <source>
        <strain evidence="9">JCM 32435</strain>
    </source>
</reference>
<gene>
    <name evidence="9" type="ORF">L1O03_00520</name>
</gene>
<evidence type="ECO:0000256" key="3">
    <source>
        <dbReference type="ARBA" id="ARBA00022448"/>
    </source>
</evidence>
<proteinExistence type="inferred from homology"/>
<dbReference type="Pfam" id="PF01032">
    <property type="entry name" value="FecCD"/>
    <property type="match status" value="1"/>
</dbReference>
<keyword evidence="3" id="KW-0813">Transport</keyword>
<dbReference type="CDD" id="cd06550">
    <property type="entry name" value="TM_ABC_iron-siderophores_like"/>
    <property type="match status" value="1"/>
</dbReference>
<evidence type="ECO:0000256" key="4">
    <source>
        <dbReference type="ARBA" id="ARBA00022475"/>
    </source>
</evidence>
<feature type="transmembrane region" description="Helical" evidence="8">
    <location>
        <begin position="80"/>
        <end position="101"/>
    </location>
</feature>
<feature type="transmembrane region" description="Helical" evidence="8">
    <location>
        <begin position="323"/>
        <end position="346"/>
    </location>
</feature>
<evidence type="ECO:0000256" key="2">
    <source>
        <dbReference type="ARBA" id="ARBA00007935"/>
    </source>
</evidence>
<keyword evidence="5 8" id="KW-0812">Transmembrane</keyword>
<dbReference type="AlphaFoldDB" id="A0A9X1QQ28"/>
<organism evidence="9 10">
    <name type="scientific">Corynebacterium uropygiale</name>
    <dbReference type="NCBI Taxonomy" id="1775911"/>
    <lineage>
        <taxon>Bacteria</taxon>
        <taxon>Bacillati</taxon>
        <taxon>Actinomycetota</taxon>
        <taxon>Actinomycetes</taxon>
        <taxon>Mycobacteriales</taxon>
        <taxon>Corynebacteriaceae</taxon>
        <taxon>Corynebacterium</taxon>
    </lineage>
</organism>
<evidence type="ECO:0000256" key="6">
    <source>
        <dbReference type="ARBA" id="ARBA00022989"/>
    </source>
</evidence>
<dbReference type="GO" id="GO:0005886">
    <property type="term" value="C:plasma membrane"/>
    <property type="evidence" value="ECO:0007669"/>
    <property type="project" value="UniProtKB-SubCell"/>
</dbReference>
<evidence type="ECO:0000256" key="8">
    <source>
        <dbReference type="SAM" id="Phobius"/>
    </source>
</evidence>
<evidence type="ECO:0000256" key="7">
    <source>
        <dbReference type="ARBA" id="ARBA00023136"/>
    </source>
</evidence>
<feature type="transmembrane region" description="Helical" evidence="8">
    <location>
        <begin position="113"/>
        <end position="132"/>
    </location>
</feature>
<feature type="transmembrane region" description="Helical" evidence="8">
    <location>
        <begin position="168"/>
        <end position="188"/>
    </location>
</feature>
<comment type="subcellular location">
    <subcellularLocation>
        <location evidence="1">Cell membrane</location>
        <topology evidence="1">Multi-pass membrane protein</topology>
    </subcellularLocation>
</comment>
<name>A0A9X1QQ28_9CORY</name>
<keyword evidence="10" id="KW-1185">Reference proteome</keyword>
<dbReference type="PANTHER" id="PTHR30472">
    <property type="entry name" value="FERRIC ENTEROBACTIN TRANSPORT SYSTEM PERMEASE PROTEIN"/>
    <property type="match status" value="1"/>
</dbReference>
<dbReference type="SUPFAM" id="SSF81345">
    <property type="entry name" value="ABC transporter involved in vitamin B12 uptake, BtuC"/>
    <property type="match status" value="1"/>
</dbReference>
<feature type="transmembrane region" description="Helical" evidence="8">
    <location>
        <begin position="138"/>
        <end position="156"/>
    </location>
</feature>
<comment type="caution">
    <text evidence="9">The sequence shown here is derived from an EMBL/GenBank/DDBJ whole genome shotgun (WGS) entry which is preliminary data.</text>
</comment>
<dbReference type="InterPro" id="IPR000522">
    <property type="entry name" value="ABC_transptr_permease_BtuC"/>
</dbReference>